<dbReference type="CDD" id="cd00030">
    <property type="entry name" value="C2"/>
    <property type="match status" value="1"/>
</dbReference>
<reference evidence="5" key="1">
    <citation type="submission" date="2025-08" db="UniProtKB">
        <authorList>
            <consortium name="RefSeq"/>
        </authorList>
    </citation>
    <scope>IDENTIFICATION</scope>
</reference>
<dbReference type="CTD" id="57096"/>
<proteinExistence type="predicted"/>
<feature type="region of interest" description="Disordered" evidence="2">
    <location>
        <begin position="53"/>
        <end position="163"/>
    </location>
</feature>
<dbReference type="Proteomes" id="UP000515126">
    <property type="component" value="Chromosome 14"/>
</dbReference>
<dbReference type="SMART" id="SM00239">
    <property type="entry name" value="C2"/>
    <property type="match status" value="1"/>
</dbReference>
<dbReference type="RefSeq" id="XP_021038345.1">
    <property type="nucleotide sequence ID" value="XM_021182686.2"/>
</dbReference>
<feature type="coiled-coil region" evidence="1">
    <location>
        <begin position="501"/>
        <end position="542"/>
    </location>
</feature>
<feature type="region of interest" description="Disordered" evidence="2">
    <location>
        <begin position="1"/>
        <end position="28"/>
    </location>
</feature>
<feature type="compositionally biased region" description="Acidic residues" evidence="2">
    <location>
        <begin position="748"/>
        <end position="784"/>
    </location>
</feature>
<dbReference type="Pfam" id="PF18111">
    <property type="entry name" value="RPGR1_C"/>
    <property type="match status" value="1"/>
</dbReference>
<feature type="domain" description="C2" evidence="3">
    <location>
        <begin position="583"/>
        <end position="708"/>
    </location>
</feature>
<feature type="compositionally biased region" description="Basic and acidic residues" evidence="2">
    <location>
        <begin position="53"/>
        <end position="67"/>
    </location>
</feature>
<dbReference type="PANTHER" id="PTHR14240">
    <property type="entry name" value="RETINITIS PIGMENTOSA GTPASE REGULATOR-INTERACTING PROTEIN"/>
    <property type="match status" value="1"/>
</dbReference>
<name>A0A6P5R1I1_MUSCR</name>
<dbReference type="GeneID" id="110309931"/>
<feature type="region of interest" description="Disordered" evidence="2">
    <location>
        <begin position="799"/>
        <end position="853"/>
    </location>
</feature>
<dbReference type="GO" id="GO:1905515">
    <property type="term" value="P:non-motile cilium assembly"/>
    <property type="evidence" value="ECO:0007669"/>
    <property type="project" value="TreeGrafter"/>
</dbReference>
<dbReference type="SUPFAM" id="SSF49562">
    <property type="entry name" value="C2 domain (Calcium/lipid-binding domain, CaLB)"/>
    <property type="match status" value="1"/>
</dbReference>
<dbReference type="InterPro" id="IPR031139">
    <property type="entry name" value="RPGRIP1_fam"/>
</dbReference>
<feature type="region of interest" description="Disordered" evidence="2">
    <location>
        <begin position="417"/>
        <end position="438"/>
    </location>
</feature>
<protein>
    <submittedName>
        <fullName evidence="5">X-linked retinitis pigmentosa GTPase regulator-interacting protein 1 isoform X3</fullName>
    </submittedName>
</protein>
<evidence type="ECO:0000313" key="4">
    <source>
        <dbReference type="Proteomes" id="UP000515126"/>
    </source>
</evidence>
<evidence type="ECO:0000256" key="2">
    <source>
        <dbReference type="SAM" id="MobiDB-lite"/>
    </source>
</evidence>
<dbReference type="GO" id="GO:0032391">
    <property type="term" value="C:photoreceptor connecting cilium"/>
    <property type="evidence" value="ECO:0007669"/>
    <property type="project" value="TreeGrafter"/>
</dbReference>
<dbReference type="InterPro" id="IPR035892">
    <property type="entry name" value="C2_domain_sf"/>
</dbReference>
<dbReference type="Gene3D" id="2.60.40.150">
    <property type="entry name" value="C2 domain"/>
    <property type="match status" value="2"/>
</dbReference>
<organism evidence="4 5">
    <name type="scientific">Mus caroli</name>
    <name type="common">Ryukyu mouse</name>
    <name type="synonym">Ricefield mouse</name>
    <dbReference type="NCBI Taxonomy" id="10089"/>
    <lineage>
        <taxon>Eukaryota</taxon>
        <taxon>Metazoa</taxon>
        <taxon>Chordata</taxon>
        <taxon>Craniata</taxon>
        <taxon>Vertebrata</taxon>
        <taxon>Euteleostomi</taxon>
        <taxon>Mammalia</taxon>
        <taxon>Eutheria</taxon>
        <taxon>Euarchontoglires</taxon>
        <taxon>Glires</taxon>
        <taxon>Rodentia</taxon>
        <taxon>Myomorpha</taxon>
        <taxon>Muroidea</taxon>
        <taxon>Muridae</taxon>
        <taxon>Murinae</taxon>
        <taxon>Mus</taxon>
        <taxon>Mus</taxon>
    </lineage>
</organism>
<dbReference type="FunFam" id="2.60.40.150:FF:000189">
    <property type="entry name" value="X-linked retinitis pigmentosa GTPase regulator-interacting protein 1"/>
    <property type="match status" value="1"/>
</dbReference>
<dbReference type="Pfam" id="PF00168">
    <property type="entry name" value="C2"/>
    <property type="match status" value="1"/>
</dbReference>
<dbReference type="AlphaFoldDB" id="A0A6P5R1I1"/>
<feature type="compositionally biased region" description="Polar residues" evidence="2">
    <location>
        <begin position="925"/>
        <end position="937"/>
    </location>
</feature>
<accession>A0A6P5R1I1</accession>
<evidence type="ECO:0000259" key="3">
    <source>
        <dbReference type="PROSITE" id="PS50004"/>
    </source>
</evidence>
<feature type="compositionally biased region" description="Basic and acidic residues" evidence="2">
    <location>
        <begin position="818"/>
        <end position="835"/>
    </location>
</feature>
<feature type="region of interest" description="Disordered" evidence="2">
    <location>
        <begin position="884"/>
        <end position="940"/>
    </location>
</feature>
<dbReference type="InterPro" id="IPR000008">
    <property type="entry name" value="C2_dom"/>
</dbReference>
<dbReference type="PROSITE" id="PS50004">
    <property type="entry name" value="C2"/>
    <property type="match status" value="1"/>
</dbReference>
<feature type="coiled-coil region" evidence="1">
    <location>
        <begin position="251"/>
        <end position="345"/>
    </location>
</feature>
<feature type="compositionally biased region" description="Basic and acidic residues" evidence="2">
    <location>
        <begin position="884"/>
        <end position="911"/>
    </location>
</feature>
<dbReference type="PANTHER" id="PTHR14240:SF3">
    <property type="entry name" value="X-LINKED RETINITIS PIGMENTOSA GTPASE REGULATOR-INTERACTING PROTEIN 1"/>
    <property type="match status" value="1"/>
</dbReference>
<gene>
    <name evidence="5" type="primary">Rpgrip1</name>
</gene>
<feature type="compositionally biased region" description="Polar residues" evidence="2">
    <location>
        <begin position="77"/>
        <end position="86"/>
    </location>
</feature>
<feature type="region of interest" description="Disordered" evidence="2">
    <location>
        <begin position="737"/>
        <end position="787"/>
    </location>
</feature>
<evidence type="ECO:0000313" key="5">
    <source>
        <dbReference type="RefSeq" id="XP_021038345.1"/>
    </source>
</evidence>
<sequence length="1127" mass="128778">MQHLLDYMPEDLPVRDTDSSPLLKGTLGKNVKAQPHLGRMNQKELNCRRFHLHEEPTLVKEPSPKQRDKNRRRRTNVQRSTTTQPDLRTLAVLQEPERRRRPWVSASPSPSAPPRAPVPGRKAHVQRLCPSTAVGGAQPRVHAGRRLPHTSGPNDRRSHTAPPAFKDYVMDKNTRIEITREPSQLTHIMTTDSTHVEEILRSPEKTSKVEKPEQRSSQECTQKAAELRVSIKENVELIRLKKLLHERNTSLAATEAQLTRVQEAYEDLLQKNQGILDTAHNAFLSQVNELKAELSEESKKAVSLRTQLGDVSILQITLKEFQVRVEDLEKERKLLSDSYDRLLENMLDSSHQPLDSSHQPHWSTELTGEQLSPQACPLLDQRGAALEETKVLLQATNKAAQDGKLKFQDTNIPYQHEQEEENLQSTATEPSSPEELSELDAQPTLLPQTDQRESSEPKAQDKNDLSQVLSELQVSHAETTLELEKTRDMLLLQRKINMCYQEELEATLTKADRENRDHEEKLERLNHLLDFKNSRIKQLEGAGGEDLGVLEYWMRLCLPLKPSLQACNKRKKAQAYLSVSVLGARKAQSNEFRSETWAPQNELRVEITRCCGLRSRQLGRQPSPYVMYRFFTFPDHDTTIIPASSNPYFKDQALFPVLVTSDLDQYLRREALSVYVFDDEDPEPGSYLGRAQVPLLPLAQNKSIKGDFNLTDSGEKSNGSIKVQLDWKSHYLAPEGFQMPEAEKLEGEEKEEEGGEEEVKEEEEEEEEKEEEEDEEEEEEEEENKDVLEASFTEEWVPFLPQDQIASTEIPIEPGQYPEKRKPSVIAEKKERERQVASYSRRKHSKKPGVQGKNRMEYLSCNILNGNTQQTHYTEWKFSGLKKAEDGGLKAQDKRKEPPSPRSALRQEHPSHPRNAFSLAEQESCEQASEVSETQTTDSDDIIVTPQAQTFPKADSEKMCIEIVSLAFCPEADVMSDETIQQVYVEYKFCDLPLSETETPMSLRKPRAGEEIHFHFSKVIDLDPVEHQSRRQFLFAMLHAQDSDEGCLKFTVVSDPLDEEKKECQDIGYAYLELWQIFQSGKDILEQELEIVSPRNQAIQIGRLKVSLQAAAALHGIYKEMTEDLFS</sequence>
<dbReference type="GO" id="GO:0046548">
    <property type="term" value="P:retinal rod cell development"/>
    <property type="evidence" value="ECO:0007669"/>
    <property type="project" value="TreeGrafter"/>
</dbReference>
<keyword evidence="4" id="KW-1185">Reference proteome</keyword>
<dbReference type="FunFam" id="2.60.40.150:FF:000075">
    <property type="entry name" value="protein fantom isoform X1"/>
    <property type="match status" value="1"/>
</dbReference>
<dbReference type="InterPro" id="IPR041091">
    <property type="entry name" value="RPGRIP1_C"/>
</dbReference>
<keyword evidence="1" id="KW-0175">Coiled coil</keyword>
<evidence type="ECO:0000256" key="1">
    <source>
        <dbReference type="SAM" id="Coils"/>
    </source>
</evidence>